<dbReference type="InterPro" id="IPR011110">
    <property type="entry name" value="Reg_prop"/>
</dbReference>
<evidence type="ECO:0000256" key="6">
    <source>
        <dbReference type="ARBA" id="ARBA00023163"/>
    </source>
</evidence>
<dbReference type="InterPro" id="IPR011006">
    <property type="entry name" value="CheY-like_superfamily"/>
</dbReference>
<feature type="signal peptide" evidence="8">
    <location>
        <begin position="1"/>
        <end position="20"/>
    </location>
</feature>
<evidence type="ECO:0000259" key="10">
    <source>
        <dbReference type="PROSITE" id="PS50109"/>
    </source>
</evidence>
<dbReference type="InterPro" id="IPR005467">
    <property type="entry name" value="His_kinase_dom"/>
</dbReference>
<dbReference type="InterPro" id="IPR004358">
    <property type="entry name" value="Sig_transdc_His_kin-like_C"/>
</dbReference>
<gene>
    <name evidence="12" type="ORF">GCM10023231_41820</name>
</gene>
<comment type="catalytic activity">
    <reaction evidence="1">
        <text>ATP + protein L-histidine = ADP + protein N-phospho-L-histidine.</text>
        <dbReference type="EC" id="2.7.13.3"/>
    </reaction>
</comment>
<keyword evidence="4" id="KW-0805">Transcription regulation</keyword>
<dbReference type="InterPro" id="IPR001789">
    <property type="entry name" value="Sig_transdc_resp-reg_receiver"/>
</dbReference>
<dbReference type="PANTHER" id="PTHR43547:SF2">
    <property type="entry name" value="HYBRID SIGNAL TRANSDUCTION HISTIDINE KINASE C"/>
    <property type="match status" value="1"/>
</dbReference>
<dbReference type="SUPFAM" id="SSF52172">
    <property type="entry name" value="CheY-like"/>
    <property type="match status" value="1"/>
</dbReference>
<dbReference type="EMBL" id="BAABIQ010000044">
    <property type="protein sequence ID" value="GAA4808167.1"/>
    <property type="molecule type" value="Genomic_DNA"/>
</dbReference>
<dbReference type="SUPFAM" id="SSF63829">
    <property type="entry name" value="Calcium-dependent phosphotriesterase"/>
    <property type="match status" value="1"/>
</dbReference>
<dbReference type="InterPro" id="IPR003594">
    <property type="entry name" value="HATPase_dom"/>
</dbReference>
<dbReference type="Gene3D" id="1.10.287.130">
    <property type="match status" value="1"/>
</dbReference>
<dbReference type="InterPro" id="IPR018060">
    <property type="entry name" value="HTH_AraC"/>
</dbReference>
<dbReference type="InterPro" id="IPR018062">
    <property type="entry name" value="HTH_AraC-typ_CS"/>
</dbReference>
<evidence type="ECO:0000259" key="11">
    <source>
        <dbReference type="PROSITE" id="PS50110"/>
    </source>
</evidence>
<dbReference type="SMART" id="SM00342">
    <property type="entry name" value="HTH_ARAC"/>
    <property type="match status" value="1"/>
</dbReference>
<feature type="domain" description="Response regulatory" evidence="11">
    <location>
        <begin position="1130"/>
        <end position="1245"/>
    </location>
</feature>
<evidence type="ECO:0000256" key="7">
    <source>
        <dbReference type="PROSITE-ProRule" id="PRU00169"/>
    </source>
</evidence>
<dbReference type="PROSITE" id="PS50110">
    <property type="entry name" value="RESPONSE_REGULATORY"/>
    <property type="match status" value="1"/>
</dbReference>
<dbReference type="Gene3D" id="2.60.40.10">
    <property type="entry name" value="Immunoglobulins"/>
    <property type="match status" value="1"/>
</dbReference>
<feature type="modified residue" description="4-aspartylphosphate" evidence="7">
    <location>
        <position position="1178"/>
    </location>
</feature>
<dbReference type="Gene3D" id="1.10.10.60">
    <property type="entry name" value="Homeodomain-like"/>
    <property type="match status" value="1"/>
</dbReference>
<evidence type="ECO:0000256" key="1">
    <source>
        <dbReference type="ARBA" id="ARBA00000085"/>
    </source>
</evidence>
<dbReference type="Pfam" id="PF07495">
    <property type="entry name" value="Y_Y_Y"/>
    <property type="match status" value="1"/>
</dbReference>
<feature type="domain" description="Histidine kinase" evidence="10">
    <location>
        <begin position="867"/>
        <end position="1085"/>
    </location>
</feature>
<dbReference type="Gene3D" id="3.30.565.10">
    <property type="entry name" value="Histidine kinase-like ATPase, C-terminal domain"/>
    <property type="match status" value="1"/>
</dbReference>
<keyword evidence="3 7" id="KW-0597">Phosphoprotein</keyword>
<dbReference type="Pfam" id="PF07494">
    <property type="entry name" value="Reg_prop"/>
    <property type="match status" value="7"/>
</dbReference>
<dbReference type="InterPro" id="IPR009057">
    <property type="entry name" value="Homeodomain-like_sf"/>
</dbReference>
<dbReference type="InterPro" id="IPR036890">
    <property type="entry name" value="HATPase_C_sf"/>
</dbReference>
<dbReference type="Proteomes" id="UP001501411">
    <property type="component" value="Unassembled WGS sequence"/>
</dbReference>
<feature type="chain" id="PRO_5046223047" description="histidine kinase" evidence="8">
    <location>
        <begin position="21"/>
        <end position="1388"/>
    </location>
</feature>
<keyword evidence="6" id="KW-0804">Transcription</keyword>
<dbReference type="PROSITE" id="PS00041">
    <property type="entry name" value="HTH_ARAC_FAMILY_1"/>
    <property type="match status" value="1"/>
</dbReference>
<evidence type="ECO:0000256" key="8">
    <source>
        <dbReference type="SAM" id="SignalP"/>
    </source>
</evidence>
<evidence type="ECO:0000313" key="12">
    <source>
        <dbReference type="EMBL" id="GAA4808167.1"/>
    </source>
</evidence>
<dbReference type="Pfam" id="PF12833">
    <property type="entry name" value="HTH_18"/>
    <property type="match status" value="1"/>
</dbReference>
<dbReference type="PANTHER" id="PTHR43547">
    <property type="entry name" value="TWO-COMPONENT HISTIDINE KINASE"/>
    <property type="match status" value="1"/>
</dbReference>
<dbReference type="Gene3D" id="2.130.10.10">
    <property type="entry name" value="YVTN repeat-like/Quinoprotein amine dehydrogenase"/>
    <property type="match status" value="2"/>
</dbReference>
<dbReference type="PROSITE" id="PS01124">
    <property type="entry name" value="HTH_ARAC_FAMILY_2"/>
    <property type="match status" value="1"/>
</dbReference>
<dbReference type="InterPro" id="IPR011123">
    <property type="entry name" value="Y_Y_Y"/>
</dbReference>
<name>A0ABP9CFU7_9SPHI</name>
<dbReference type="GO" id="GO:0016301">
    <property type="term" value="F:kinase activity"/>
    <property type="evidence" value="ECO:0007669"/>
    <property type="project" value="UniProtKB-KW"/>
</dbReference>
<evidence type="ECO:0000313" key="13">
    <source>
        <dbReference type="Proteomes" id="UP001501411"/>
    </source>
</evidence>
<feature type="domain" description="HTH araC/xylS-type" evidence="9">
    <location>
        <begin position="1277"/>
        <end position="1376"/>
    </location>
</feature>
<dbReference type="InterPro" id="IPR011047">
    <property type="entry name" value="Quinoprotein_ADH-like_sf"/>
</dbReference>
<evidence type="ECO:0000256" key="4">
    <source>
        <dbReference type="ARBA" id="ARBA00023015"/>
    </source>
</evidence>
<keyword evidence="8" id="KW-0732">Signal</keyword>
<dbReference type="EC" id="2.7.13.3" evidence="2"/>
<dbReference type="SUPFAM" id="SSF50998">
    <property type="entry name" value="Quinoprotein alcohol dehydrogenase-like"/>
    <property type="match status" value="1"/>
</dbReference>
<dbReference type="Pfam" id="PF00072">
    <property type="entry name" value="Response_reg"/>
    <property type="match status" value="1"/>
</dbReference>
<dbReference type="Pfam" id="PF02518">
    <property type="entry name" value="HATPase_c"/>
    <property type="match status" value="1"/>
</dbReference>
<dbReference type="CDD" id="cd17574">
    <property type="entry name" value="REC_OmpR"/>
    <property type="match status" value="1"/>
</dbReference>
<protein>
    <recommendedName>
        <fullName evidence="2">histidine kinase</fullName>
        <ecNumber evidence="2">2.7.13.3</ecNumber>
    </recommendedName>
</protein>
<dbReference type="InterPro" id="IPR015943">
    <property type="entry name" value="WD40/YVTN_repeat-like_dom_sf"/>
</dbReference>
<dbReference type="PROSITE" id="PS50109">
    <property type="entry name" value="HIS_KIN"/>
    <property type="match status" value="1"/>
</dbReference>
<evidence type="ECO:0000259" key="9">
    <source>
        <dbReference type="PROSITE" id="PS01124"/>
    </source>
</evidence>
<organism evidence="12 13">
    <name type="scientific">Olivibacter ginsenosidimutans</name>
    <dbReference type="NCBI Taxonomy" id="1176537"/>
    <lineage>
        <taxon>Bacteria</taxon>
        <taxon>Pseudomonadati</taxon>
        <taxon>Bacteroidota</taxon>
        <taxon>Sphingobacteriia</taxon>
        <taxon>Sphingobacteriales</taxon>
        <taxon>Sphingobacteriaceae</taxon>
        <taxon>Olivibacter</taxon>
    </lineage>
</organism>
<dbReference type="InterPro" id="IPR013783">
    <property type="entry name" value="Ig-like_fold"/>
</dbReference>
<dbReference type="SUPFAM" id="SSF55874">
    <property type="entry name" value="ATPase domain of HSP90 chaperone/DNA topoisomerase II/histidine kinase"/>
    <property type="match status" value="1"/>
</dbReference>
<dbReference type="SUPFAM" id="SSF46689">
    <property type="entry name" value="Homeodomain-like"/>
    <property type="match status" value="1"/>
</dbReference>
<proteinExistence type="predicted"/>
<dbReference type="RefSeq" id="WP_345235230.1">
    <property type="nucleotide sequence ID" value="NZ_BAABIQ010000044.1"/>
</dbReference>
<dbReference type="SMART" id="SM00387">
    <property type="entry name" value="HATPase_c"/>
    <property type="match status" value="1"/>
</dbReference>
<keyword evidence="12" id="KW-0418">Kinase</keyword>
<dbReference type="PRINTS" id="PR00344">
    <property type="entry name" value="BCTRLSENSOR"/>
</dbReference>
<keyword evidence="12" id="KW-0808">Transferase</keyword>
<dbReference type="Gene3D" id="3.40.50.2300">
    <property type="match status" value="1"/>
</dbReference>
<dbReference type="SMART" id="SM00448">
    <property type="entry name" value="REC"/>
    <property type="match status" value="1"/>
</dbReference>
<accession>A0ABP9CFU7</accession>
<evidence type="ECO:0000256" key="3">
    <source>
        <dbReference type="ARBA" id="ARBA00022553"/>
    </source>
</evidence>
<evidence type="ECO:0000256" key="2">
    <source>
        <dbReference type="ARBA" id="ARBA00012438"/>
    </source>
</evidence>
<sequence length="1388" mass="158572">MVKRIYIVLQWLILPLSALCSIDSAVYQQYNYQWQQGLAFNNIQDIVQDRIGFIWIATENGLSRFDGKSFKNFKYDAEVPHGLLGNYIQALLVDQEGTLWVSSRQGISKYNSSLESFTHYPILASSGGQYKMDVGCIAASKQPDILWISANGLGIYRFHKKTGTSKRFTTHNLSGLRSNMITALYEDHQGWLWVGTQNMGLTVYRIQGETLEPNPRLQDICIKKPYVRIHDFYEDAQGNVWVATEEGLFIYSSRWKRGQWFTQQDLHTTNNRILSVTSNQQGMICIGVQDGGGYRLTYHDDTFPIRISDVNPLGKTSQHPAGFTKRSVTRLFFDRDQNLWAGSYGDGLFLLAKPTYNFFNWNKTKLITGRASQDLRFYALIEDVDGNLFIGTDGDGLFKLDRNNTLVRHYTQQQGTHSLSDDAILAAYRDRENQLWFGTYSGGLLRYNHDSDSFTRFQSDPTKNNTLGANDVRAICEDHLRQLWVGTNGGGLNKLNPNTGKFTIYNQQNSSLPSNDIRSMVTDQRGNLIIGTYGAGITYFEQHKEHFIPYLPTGKPFDQLKAEVIYDLAILPDSNLWIATENSGLLIYNIRSRKLIKLFNEKNGLASNTVLAIQPDEHNHCWVSTTKGLSCIDLRSNRLKNYSVTAGLQSGIFNPQAAWYSPFRKQVFFAGTGGLSYFNPAQLNRQQPQREITLTGLAIEGKELSLMNPTTDSVLAQSLNETRHFSLPYNRSTITIHYASLIYGSANEQQFAYRLLGLDQHWNYVGNEQSATYRYLPPGHYTFQVAVEEGGNVMQGSLKSIAIEVLPPWYRTWWAYLLYLIVAGTIIIYYRRHRQQKIELNYQLKVAQLERAKESEIHSIKLNYYTRLSHEFRSTLTLILQPVKELLKNKNQEVQHDPSVNVLYVNTNRLLRLANQALTFRKDNLSQESLNLEEIEFVSLIHEIISCFYHQAQHKHISITFQTEAEQVLIKADREKIEMAIFNLVFNAVKFTTKGRLDIHLRFVDKQHIQVDIADSGCGIDKQIGDKLFEPFVHHRIDADKKRPTGFGIGLWMAKSLIELHGGSIRYESEIDKGTTFFIILPTGFSETTSSPIIEHNALAEPIQAPMPVTATVASSIPLHDGVTVADKQKILIVDDDVELCIYLKTIFQNDYQVYVAHETTEALHVFDTVMPDVMLCDVMMEDSNGIDLCKQLKQDLQRKHIPIILLTAAHNIETKLAGLQSGADDYITKPFEVEVLQAKITTLLKSRENLKDYFFNQVTADARLQKISAEDRALHERCIQIIEQNLSDPQFSVNTLAADCAMSYATLSNRIKEIHDLSLNQYIRTVRLHMAAKRLLSTDATVYEVAYQVGIRDLKYFREQFAKQYGMNPSEYIKQYRKPFHDIYHAK</sequence>
<evidence type="ECO:0000256" key="5">
    <source>
        <dbReference type="ARBA" id="ARBA00023125"/>
    </source>
</evidence>
<reference evidence="13" key="1">
    <citation type="journal article" date="2019" name="Int. J. Syst. Evol. Microbiol.">
        <title>The Global Catalogue of Microorganisms (GCM) 10K type strain sequencing project: providing services to taxonomists for standard genome sequencing and annotation.</title>
        <authorList>
            <consortium name="The Broad Institute Genomics Platform"/>
            <consortium name="The Broad Institute Genome Sequencing Center for Infectious Disease"/>
            <person name="Wu L."/>
            <person name="Ma J."/>
        </authorList>
    </citation>
    <scope>NUCLEOTIDE SEQUENCE [LARGE SCALE GENOMIC DNA]</scope>
    <source>
        <strain evidence="13">JCM 18200</strain>
    </source>
</reference>
<comment type="caution">
    <text evidence="12">The sequence shown here is derived from an EMBL/GenBank/DDBJ whole genome shotgun (WGS) entry which is preliminary data.</text>
</comment>
<keyword evidence="5" id="KW-0238">DNA-binding</keyword>
<keyword evidence="13" id="KW-1185">Reference proteome</keyword>